<proteinExistence type="inferred from homology"/>
<dbReference type="SUPFAM" id="SSF54909">
    <property type="entry name" value="Dimeric alpha+beta barrel"/>
    <property type="match status" value="1"/>
</dbReference>
<organism evidence="3 4">
    <name type="scientific">Streptomyces camelliae</name>
    <dbReference type="NCBI Taxonomy" id="3004093"/>
    <lineage>
        <taxon>Bacteria</taxon>
        <taxon>Bacillati</taxon>
        <taxon>Actinomycetota</taxon>
        <taxon>Actinomycetes</taxon>
        <taxon>Kitasatosporales</taxon>
        <taxon>Streptomycetaceae</taxon>
        <taxon>Streptomyces</taxon>
    </lineage>
</organism>
<dbReference type="InterPro" id="IPR051807">
    <property type="entry name" value="Sec-metab_biosynth-assoc"/>
</dbReference>
<evidence type="ECO:0000313" key="3">
    <source>
        <dbReference type="EMBL" id="WBO63431.1"/>
    </source>
</evidence>
<dbReference type="PANTHER" id="PTHR33606:SF3">
    <property type="entry name" value="PROTEIN YCII"/>
    <property type="match status" value="1"/>
</dbReference>
<sequence length="109" mass="12132">MLWAVHCLDADDVLEIRQEARAEHSARLRSGIVEPVCYGMLVSDDGGHAVGSLILVRAEDRETVERYVAEDPFMIKGVWRKVTVSAFTESANSPARLADTLVMTEETNR</sequence>
<dbReference type="RefSeq" id="WP_270081295.1">
    <property type="nucleotide sequence ID" value="NZ_CP115300.1"/>
</dbReference>
<dbReference type="InterPro" id="IPR011008">
    <property type="entry name" value="Dimeric_a/b-barrel"/>
</dbReference>
<dbReference type="InterPro" id="IPR005545">
    <property type="entry name" value="YCII"/>
</dbReference>
<dbReference type="PANTHER" id="PTHR33606">
    <property type="entry name" value="PROTEIN YCII"/>
    <property type="match status" value="1"/>
</dbReference>
<keyword evidence="4" id="KW-1185">Reference proteome</keyword>
<dbReference type="Gene3D" id="3.30.70.1060">
    <property type="entry name" value="Dimeric alpha+beta barrel"/>
    <property type="match status" value="1"/>
</dbReference>
<gene>
    <name evidence="3" type="ORF">O1G22_11610</name>
</gene>
<dbReference type="Proteomes" id="UP001212326">
    <property type="component" value="Chromosome"/>
</dbReference>
<feature type="domain" description="YCII-related" evidence="2">
    <location>
        <begin position="1"/>
        <end position="87"/>
    </location>
</feature>
<dbReference type="Pfam" id="PF03795">
    <property type="entry name" value="YCII"/>
    <property type="match status" value="1"/>
</dbReference>
<name>A0ABY7P3M7_9ACTN</name>
<protein>
    <submittedName>
        <fullName evidence="3">YciI family protein</fullName>
    </submittedName>
</protein>
<accession>A0ABY7P3M7</accession>
<reference evidence="3 4" key="1">
    <citation type="submission" date="2022-12" db="EMBL/GenBank/DDBJ databases">
        <authorList>
            <person name="Mo P."/>
        </authorList>
    </citation>
    <scope>NUCLEOTIDE SEQUENCE [LARGE SCALE GENOMIC DNA]</scope>
    <source>
        <strain evidence="3 4">HUAS 2-6</strain>
    </source>
</reference>
<comment type="similarity">
    <text evidence="1">Belongs to the YciI family.</text>
</comment>
<evidence type="ECO:0000256" key="1">
    <source>
        <dbReference type="ARBA" id="ARBA00007689"/>
    </source>
</evidence>
<dbReference type="EMBL" id="CP115300">
    <property type="protein sequence ID" value="WBO63431.1"/>
    <property type="molecule type" value="Genomic_DNA"/>
</dbReference>
<evidence type="ECO:0000259" key="2">
    <source>
        <dbReference type="Pfam" id="PF03795"/>
    </source>
</evidence>
<evidence type="ECO:0000313" key="4">
    <source>
        <dbReference type="Proteomes" id="UP001212326"/>
    </source>
</evidence>